<dbReference type="Proteomes" id="UP000049578">
    <property type="component" value="Unassembled WGS sequence"/>
</dbReference>
<dbReference type="EMBL" id="LHQM01000010">
    <property type="protein sequence ID" value="KPJ22778.1"/>
    <property type="molecule type" value="Genomic_DNA"/>
</dbReference>
<protein>
    <submittedName>
        <fullName evidence="1">NAD glycohydrolase inhibitor</fullName>
    </submittedName>
</protein>
<name>A0A0P6S2J1_9STRE</name>
<reference evidence="1 2" key="1">
    <citation type="submission" date="2015-08" db="EMBL/GenBank/DDBJ databases">
        <title>Genome sequence of Streptococcus phocae subsp. phocae ATCC 51973T isolated from liver specimen obtained from seal.</title>
        <authorList>
            <person name="Avendano-Herrera R."/>
        </authorList>
    </citation>
    <scope>NUCLEOTIDE SEQUENCE [LARGE SCALE GENOMIC DNA]</scope>
    <source>
        <strain evidence="1 2">ATCC 51973</strain>
    </source>
</reference>
<organism evidence="1 2">
    <name type="scientific">Streptococcus phocae</name>
    <dbReference type="NCBI Taxonomy" id="119224"/>
    <lineage>
        <taxon>Bacteria</taxon>
        <taxon>Bacillati</taxon>
        <taxon>Bacillota</taxon>
        <taxon>Bacilli</taxon>
        <taxon>Lactobacillales</taxon>
        <taxon>Streptococcaceae</taxon>
        <taxon>Streptococcus</taxon>
    </lineage>
</organism>
<dbReference type="GO" id="GO:0016787">
    <property type="term" value="F:hydrolase activity"/>
    <property type="evidence" value="ECO:0007669"/>
    <property type="project" value="UniProtKB-KW"/>
</dbReference>
<dbReference type="Pfam" id="PF16718">
    <property type="entry name" value="IFS"/>
    <property type="match status" value="1"/>
</dbReference>
<dbReference type="RefSeq" id="WP_054278576.1">
    <property type="nucleotide sequence ID" value="NZ_LHQM01000010.1"/>
</dbReference>
<dbReference type="InterPro" id="IPR038509">
    <property type="entry name" value="IFS_sf"/>
</dbReference>
<accession>A0A0P6S2J1</accession>
<dbReference type="InterPro" id="IPR032002">
    <property type="entry name" value="IFS"/>
</dbReference>
<evidence type="ECO:0000313" key="1">
    <source>
        <dbReference type="EMBL" id="KPJ22778.1"/>
    </source>
</evidence>
<dbReference type="PATRIC" id="fig|119224.3.peg.287"/>
<dbReference type="AlphaFoldDB" id="A0A0P6S2J1"/>
<proteinExistence type="predicted"/>
<gene>
    <name evidence="1" type="ORF">AKK44_03790</name>
</gene>
<dbReference type="Gene3D" id="1.25.40.520">
    <property type="match status" value="1"/>
</dbReference>
<keyword evidence="1" id="KW-0378">Hydrolase</keyword>
<keyword evidence="2" id="KW-1185">Reference proteome</keyword>
<sequence length="161" mass="18885">MYQTPSGYDEYKQLFNQDLQPSELVPYFIGDTEFYRINNRDSFMSDISDAEVILEYGIYPAFLNGKTQIKENVEKALVEMSLSKQPLCVYQAVQFLNAENMLRQYYETVPFTLEQKEILANIKASLQTDEMKNDMTHYKVGEFANYQDSMLDMVERIILTF</sequence>
<evidence type="ECO:0000313" key="2">
    <source>
        <dbReference type="Proteomes" id="UP000049578"/>
    </source>
</evidence>
<dbReference type="STRING" id="119224.AKK44_03790"/>
<comment type="caution">
    <text evidence="1">The sequence shown here is derived from an EMBL/GenBank/DDBJ whole genome shotgun (WGS) entry which is preliminary data.</text>
</comment>